<keyword evidence="1" id="KW-0479">Metal-binding</keyword>
<sequence>MNRPCYVVGCKSSDWRQVSLRHRVPLDSSKRAEWLQRIGLPVSDRRHDIRICGRHFKAEDYEYSSALVQRFGLGIKKHRLRPDALPSLFLPARKFHTLPQKSVAEHGTALEPSASQQTTWKTVRKTATRTVATQTTLECHSVVCGQAVGDLKFSVVGTLVTAEGVCEQQHQLRWKSQPLVKGSGAGAGNLLLAAGMLYSGCVVASTIRCLNSVGIQTITERTFYNYQRAYLLPAVKQLFLKKQSAMVDSLADMRVDLAGDGRCDSPGYSAKYLAYSVLAVQNGCILHTEQVQVGESPEVPNSVSMEKQGLAKCLTAVEELGIHIGSLTTDRHPGVKQYCRKHKPNIPHWYDVWHVGKGLKKKLLAASRRHRVLSPWIQSIINHLYWVAAMGQGDGDLVVSMWRSLLNHVCDKHDGHDGPYEKCLHDQLEDREWLSPRYVEELLKNAVDLCEHSSYKESFNNAAFSRAICPSHMNGPSKEELMLRGAHAFLHNHPHERTASVHV</sequence>
<proteinExistence type="predicted"/>
<keyword evidence="2 5" id="KW-0863">Zinc-finger</keyword>
<dbReference type="PANTHER" id="PTHR31751">
    <property type="entry name" value="SI:CH211-108C17.2-RELATED-RELATED"/>
    <property type="match status" value="1"/>
</dbReference>
<protein>
    <recommendedName>
        <fullName evidence="6">THAP-type domain-containing protein</fullName>
    </recommendedName>
</protein>
<dbReference type="PROSITE" id="PS50950">
    <property type="entry name" value="ZF_THAP"/>
    <property type="match status" value="1"/>
</dbReference>
<feature type="domain" description="THAP-type" evidence="6">
    <location>
        <begin position="1"/>
        <end position="89"/>
    </location>
</feature>
<comment type="caution">
    <text evidence="7">The sequence shown here is derived from an EMBL/GenBank/DDBJ whole genome shotgun (WGS) entry which is preliminary data.</text>
</comment>
<dbReference type="SUPFAM" id="SSF57716">
    <property type="entry name" value="Glucocorticoid receptor-like (DNA-binding domain)"/>
    <property type="match status" value="1"/>
</dbReference>
<dbReference type="GO" id="GO:0008270">
    <property type="term" value="F:zinc ion binding"/>
    <property type="evidence" value="ECO:0007669"/>
    <property type="project" value="UniProtKB-KW"/>
</dbReference>
<evidence type="ECO:0000313" key="7">
    <source>
        <dbReference type="EMBL" id="KAH7946630.1"/>
    </source>
</evidence>
<dbReference type="SMART" id="SM00980">
    <property type="entry name" value="THAP"/>
    <property type="match status" value="1"/>
</dbReference>
<keyword evidence="3" id="KW-0862">Zinc</keyword>
<reference evidence="7" key="1">
    <citation type="journal article" date="2020" name="Cell">
        <title>Large-Scale Comparative Analyses of Tick Genomes Elucidate Their Genetic Diversity and Vector Capacities.</title>
        <authorList>
            <consortium name="Tick Genome and Microbiome Consortium (TIGMIC)"/>
            <person name="Jia N."/>
            <person name="Wang J."/>
            <person name="Shi W."/>
            <person name="Du L."/>
            <person name="Sun Y."/>
            <person name="Zhan W."/>
            <person name="Jiang J.F."/>
            <person name="Wang Q."/>
            <person name="Zhang B."/>
            <person name="Ji P."/>
            <person name="Bell-Sakyi L."/>
            <person name="Cui X.M."/>
            <person name="Yuan T.T."/>
            <person name="Jiang B.G."/>
            <person name="Yang W.F."/>
            <person name="Lam T.T."/>
            <person name="Chang Q.C."/>
            <person name="Ding S.J."/>
            <person name="Wang X.J."/>
            <person name="Zhu J.G."/>
            <person name="Ruan X.D."/>
            <person name="Zhao L."/>
            <person name="Wei J.T."/>
            <person name="Ye R.Z."/>
            <person name="Que T.C."/>
            <person name="Du C.H."/>
            <person name="Zhou Y.H."/>
            <person name="Cheng J.X."/>
            <person name="Dai P.F."/>
            <person name="Guo W.B."/>
            <person name="Han X.H."/>
            <person name="Huang E.J."/>
            <person name="Li L.F."/>
            <person name="Wei W."/>
            <person name="Gao Y.C."/>
            <person name="Liu J.Z."/>
            <person name="Shao H.Z."/>
            <person name="Wang X."/>
            <person name="Wang C.C."/>
            <person name="Yang T.C."/>
            <person name="Huo Q.B."/>
            <person name="Li W."/>
            <person name="Chen H.Y."/>
            <person name="Chen S.E."/>
            <person name="Zhou L.G."/>
            <person name="Ni X.B."/>
            <person name="Tian J.H."/>
            <person name="Sheng Y."/>
            <person name="Liu T."/>
            <person name="Pan Y.S."/>
            <person name="Xia L.Y."/>
            <person name="Li J."/>
            <person name="Zhao F."/>
            <person name="Cao W.C."/>
        </authorList>
    </citation>
    <scope>NUCLEOTIDE SEQUENCE</scope>
    <source>
        <strain evidence="7">Rsan-2018</strain>
    </source>
</reference>
<evidence type="ECO:0000256" key="2">
    <source>
        <dbReference type="ARBA" id="ARBA00022771"/>
    </source>
</evidence>
<dbReference type="PANTHER" id="PTHR31751:SF42">
    <property type="entry name" value="PROTEIN CBG10204"/>
    <property type="match status" value="1"/>
</dbReference>
<evidence type="ECO:0000313" key="8">
    <source>
        <dbReference type="Proteomes" id="UP000821837"/>
    </source>
</evidence>
<dbReference type="Pfam" id="PF05485">
    <property type="entry name" value="THAP"/>
    <property type="match status" value="1"/>
</dbReference>
<accession>A0A9D4PL21</accession>
<evidence type="ECO:0000256" key="4">
    <source>
        <dbReference type="ARBA" id="ARBA00023125"/>
    </source>
</evidence>
<reference evidence="7" key="2">
    <citation type="submission" date="2021-09" db="EMBL/GenBank/DDBJ databases">
        <authorList>
            <person name="Jia N."/>
            <person name="Wang J."/>
            <person name="Shi W."/>
            <person name="Du L."/>
            <person name="Sun Y."/>
            <person name="Zhan W."/>
            <person name="Jiang J."/>
            <person name="Wang Q."/>
            <person name="Zhang B."/>
            <person name="Ji P."/>
            <person name="Sakyi L.B."/>
            <person name="Cui X."/>
            <person name="Yuan T."/>
            <person name="Jiang B."/>
            <person name="Yang W."/>
            <person name="Lam T.T.-Y."/>
            <person name="Chang Q."/>
            <person name="Ding S."/>
            <person name="Wang X."/>
            <person name="Zhu J."/>
            <person name="Ruan X."/>
            <person name="Zhao L."/>
            <person name="Wei J."/>
            <person name="Que T."/>
            <person name="Du C."/>
            <person name="Cheng J."/>
            <person name="Dai P."/>
            <person name="Han X."/>
            <person name="Huang E."/>
            <person name="Gao Y."/>
            <person name="Liu J."/>
            <person name="Shao H."/>
            <person name="Ye R."/>
            <person name="Li L."/>
            <person name="Wei W."/>
            <person name="Wang X."/>
            <person name="Wang C."/>
            <person name="Huo Q."/>
            <person name="Li W."/>
            <person name="Guo W."/>
            <person name="Chen H."/>
            <person name="Chen S."/>
            <person name="Zhou L."/>
            <person name="Zhou L."/>
            <person name="Ni X."/>
            <person name="Tian J."/>
            <person name="Zhou Y."/>
            <person name="Sheng Y."/>
            <person name="Liu T."/>
            <person name="Pan Y."/>
            <person name="Xia L."/>
            <person name="Li J."/>
            <person name="Zhao F."/>
            <person name="Cao W."/>
        </authorList>
    </citation>
    <scope>NUCLEOTIDE SEQUENCE</scope>
    <source>
        <strain evidence="7">Rsan-2018</strain>
        <tissue evidence="7">Larvae</tissue>
    </source>
</reference>
<dbReference type="InterPro" id="IPR038441">
    <property type="entry name" value="THAP_Znf_sf"/>
</dbReference>
<name>A0A9D4PL21_RHISA</name>
<evidence type="ECO:0000259" key="6">
    <source>
        <dbReference type="PROSITE" id="PS50950"/>
    </source>
</evidence>
<dbReference type="Proteomes" id="UP000821837">
    <property type="component" value="Chromosome 6"/>
</dbReference>
<organism evidence="7 8">
    <name type="scientific">Rhipicephalus sanguineus</name>
    <name type="common">Brown dog tick</name>
    <name type="synonym">Ixodes sanguineus</name>
    <dbReference type="NCBI Taxonomy" id="34632"/>
    <lineage>
        <taxon>Eukaryota</taxon>
        <taxon>Metazoa</taxon>
        <taxon>Ecdysozoa</taxon>
        <taxon>Arthropoda</taxon>
        <taxon>Chelicerata</taxon>
        <taxon>Arachnida</taxon>
        <taxon>Acari</taxon>
        <taxon>Parasitiformes</taxon>
        <taxon>Ixodida</taxon>
        <taxon>Ixodoidea</taxon>
        <taxon>Ixodidae</taxon>
        <taxon>Rhipicephalinae</taxon>
        <taxon>Rhipicephalus</taxon>
        <taxon>Rhipicephalus</taxon>
    </lineage>
</organism>
<dbReference type="Gene3D" id="6.20.210.20">
    <property type="entry name" value="THAP domain"/>
    <property type="match status" value="1"/>
</dbReference>
<evidence type="ECO:0000256" key="1">
    <source>
        <dbReference type="ARBA" id="ARBA00022723"/>
    </source>
</evidence>
<dbReference type="SMART" id="SM00692">
    <property type="entry name" value="DM3"/>
    <property type="match status" value="1"/>
</dbReference>
<dbReference type="VEuPathDB" id="VectorBase:RSAN_036110"/>
<dbReference type="AlphaFoldDB" id="A0A9D4PL21"/>
<dbReference type="VEuPathDB" id="VectorBase:RSAN_051377"/>
<gene>
    <name evidence="7" type="ORF">HPB52_002150</name>
</gene>
<keyword evidence="8" id="KW-1185">Reference proteome</keyword>
<keyword evidence="4 5" id="KW-0238">DNA-binding</keyword>
<dbReference type="VEuPathDB" id="VectorBase:RSAN_058203"/>
<dbReference type="InterPro" id="IPR006612">
    <property type="entry name" value="THAP_Znf"/>
</dbReference>
<dbReference type="GO" id="GO:0003677">
    <property type="term" value="F:DNA binding"/>
    <property type="evidence" value="ECO:0007669"/>
    <property type="project" value="UniProtKB-UniRule"/>
</dbReference>
<dbReference type="EMBL" id="JABSTV010001252">
    <property type="protein sequence ID" value="KAH7946630.1"/>
    <property type="molecule type" value="Genomic_DNA"/>
</dbReference>
<evidence type="ECO:0000256" key="5">
    <source>
        <dbReference type="PROSITE-ProRule" id="PRU00309"/>
    </source>
</evidence>
<evidence type="ECO:0000256" key="3">
    <source>
        <dbReference type="ARBA" id="ARBA00022833"/>
    </source>
</evidence>